<dbReference type="PANTHER" id="PTHR10117:SF54">
    <property type="entry name" value="TRANSIENT RECEPTOR POTENTIAL-GAMMA PROTEIN"/>
    <property type="match status" value="1"/>
</dbReference>
<evidence type="ECO:0000256" key="3">
    <source>
        <dbReference type="ARBA" id="ARBA00023303"/>
    </source>
</evidence>
<dbReference type="GO" id="GO:0015279">
    <property type="term" value="F:store-operated calcium channel activity"/>
    <property type="evidence" value="ECO:0007669"/>
    <property type="project" value="TreeGrafter"/>
</dbReference>
<dbReference type="OrthoDB" id="2373987at2759"/>
<dbReference type="EMBL" id="BGPR01001593">
    <property type="protein sequence ID" value="GBM57443.1"/>
    <property type="molecule type" value="Genomic_DNA"/>
</dbReference>
<feature type="transmembrane region" description="Helical" evidence="4">
    <location>
        <begin position="195"/>
        <end position="214"/>
    </location>
</feature>
<keyword evidence="4" id="KW-0472">Membrane</keyword>
<keyword evidence="4" id="KW-1133">Transmembrane helix</keyword>
<keyword evidence="1" id="KW-0813">Transport</keyword>
<evidence type="ECO:0000313" key="5">
    <source>
        <dbReference type="EMBL" id="GBM57443.1"/>
    </source>
</evidence>
<dbReference type="GO" id="GO:0070679">
    <property type="term" value="F:inositol 1,4,5 trisphosphate binding"/>
    <property type="evidence" value="ECO:0007669"/>
    <property type="project" value="TreeGrafter"/>
</dbReference>
<accession>A0A4Y2GV85</accession>
<feature type="transmembrane region" description="Helical" evidence="4">
    <location>
        <begin position="103"/>
        <end position="127"/>
    </location>
</feature>
<feature type="transmembrane region" description="Helical" evidence="4">
    <location>
        <begin position="139"/>
        <end position="160"/>
    </location>
</feature>
<evidence type="ECO:0000313" key="6">
    <source>
        <dbReference type="Proteomes" id="UP000499080"/>
    </source>
</evidence>
<organism evidence="5 6">
    <name type="scientific">Araneus ventricosus</name>
    <name type="common">Orbweaver spider</name>
    <name type="synonym">Epeira ventricosa</name>
    <dbReference type="NCBI Taxonomy" id="182803"/>
    <lineage>
        <taxon>Eukaryota</taxon>
        <taxon>Metazoa</taxon>
        <taxon>Ecdysozoa</taxon>
        <taxon>Arthropoda</taxon>
        <taxon>Chelicerata</taxon>
        <taxon>Arachnida</taxon>
        <taxon>Araneae</taxon>
        <taxon>Araneomorphae</taxon>
        <taxon>Entelegynae</taxon>
        <taxon>Araneoidea</taxon>
        <taxon>Araneidae</taxon>
        <taxon>Araneus</taxon>
    </lineage>
</organism>
<comment type="caution">
    <text evidence="5">The sequence shown here is derived from an EMBL/GenBank/DDBJ whole genome shotgun (WGS) entry which is preliminary data.</text>
</comment>
<evidence type="ECO:0000256" key="1">
    <source>
        <dbReference type="ARBA" id="ARBA00022448"/>
    </source>
</evidence>
<dbReference type="InterPro" id="IPR002153">
    <property type="entry name" value="TRPC_channel"/>
</dbReference>
<name>A0A4Y2GV85_ARAVE</name>
<dbReference type="PANTHER" id="PTHR10117">
    <property type="entry name" value="TRANSIENT RECEPTOR POTENTIAL CHANNEL"/>
    <property type="match status" value="1"/>
</dbReference>
<evidence type="ECO:0000256" key="4">
    <source>
        <dbReference type="SAM" id="Phobius"/>
    </source>
</evidence>
<gene>
    <name evidence="5" type="primary">Trpgamma_1</name>
    <name evidence="5" type="ORF">AVEN_24214_1</name>
</gene>
<keyword evidence="4" id="KW-0812">Transmembrane</keyword>
<keyword evidence="2" id="KW-0406">Ion transport</keyword>
<keyword evidence="3" id="KW-0407">Ion channel</keyword>
<keyword evidence="6" id="KW-1185">Reference proteome</keyword>
<proteinExistence type="predicted"/>
<dbReference type="GO" id="GO:0034703">
    <property type="term" value="C:cation channel complex"/>
    <property type="evidence" value="ECO:0007669"/>
    <property type="project" value="TreeGrafter"/>
</dbReference>
<keyword evidence="5" id="KW-0675">Receptor</keyword>
<reference evidence="5 6" key="1">
    <citation type="journal article" date="2019" name="Sci. Rep.">
        <title>Orb-weaving spider Araneus ventricosus genome elucidates the spidroin gene catalogue.</title>
        <authorList>
            <person name="Kono N."/>
            <person name="Nakamura H."/>
            <person name="Ohtoshi R."/>
            <person name="Moran D.A.P."/>
            <person name="Shinohara A."/>
            <person name="Yoshida Y."/>
            <person name="Fujiwara M."/>
            <person name="Mori M."/>
            <person name="Tomita M."/>
            <person name="Arakawa K."/>
        </authorList>
    </citation>
    <scope>NUCLEOTIDE SEQUENCE [LARGE SCALE GENOMIC DNA]</scope>
</reference>
<dbReference type="GO" id="GO:0051480">
    <property type="term" value="P:regulation of cytosolic calcium ion concentration"/>
    <property type="evidence" value="ECO:0007669"/>
    <property type="project" value="TreeGrafter"/>
</dbReference>
<dbReference type="AlphaFoldDB" id="A0A4Y2GV85"/>
<evidence type="ECO:0000256" key="2">
    <source>
        <dbReference type="ARBA" id="ARBA00023065"/>
    </source>
</evidence>
<dbReference type="Proteomes" id="UP000499080">
    <property type="component" value="Unassembled WGS sequence"/>
</dbReference>
<dbReference type="GO" id="GO:0005886">
    <property type="term" value="C:plasma membrane"/>
    <property type="evidence" value="ECO:0007669"/>
    <property type="project" value="TreeGrafter"/>
</dbReference>
<protein>
    <submittedName>
        <fullName evidence="5">Transient receptor potential-gamma protein</fullName>
    </submittedName>
</protein>
<sequence>MAWRKVPEPNPDHRRPAVYELRRQCQNFATALLDHTRSSYELEAMLNYDPTGPAFEHGDRMHLSRLKLAIKYKQKKFCAHPNVQQLLASIWYEGLPGFRRKNILLQMAEIARIGLMFPVFCTAYIIAPKSYLGRTLRKPFIKFICHSASYVTFLFLLILASQRIETVVVEWFGTDEMRARLHSDVTTKRGAPPSVVELIILTWVMGMFLVRIVLHRFSLDISSFS</sequence>